<evidence type="ECO:0000313" key="1">
    <source>
        <dbReference type="EMBL" id="QGG79057.1"/>
    </source>
</evidence>
<keyword evidence="2" id="KW-1185">Reference proteome</keyword>
<dbReference type="EMBL" id="CP045871">
    <property type="protein sequence ID" value="QGG79057.1"/>
    <property type="molecule type" value="Genomic_DNA"/>
</dbReference>
<evidence type="ECO:0000313" key="2">
    <source>
        <dbReference type="Proteomes" id="UP000388235"/>
    </source>
</evidence>
<dbReference type="KEGG" id="llp:GH975_00185"/>
<protein>
    <submittedName>
        <fullName evidence="1">DUF1800 family protein</fullName>
    </submittedName>
</protein>
<name>A0A5Q2QAS4_9GAMM</name>
<dbReference type="RefSeq" id="WP_153712561.1">
    <property type="nucleotide sequence ID" value="NZ_CP045871.1"/>
</dbReference>
<proteinExistence type="predicted"/>
<dbReference type="Pfam" id="PF08811">
    <property type="entry name" value="DUF1800"/>
    <property type="match status" value="1"/>
</dbReference>
<dbReference type="AlphaFoldDB" id="A0A5Q2QAS4"/>
<dbReference type="InterPro" id="IPR014917">
    <property type="entry name" value="DUF1800"/>
</dbReference>
<organism evidence="1 2">
    <name type="scientific">Litorivicinus lipolyticus</name>
    <dbReference type="NCBI Taxonomy" id="418701"/>
    <lineage>
        <taxon>Bacteria</taxon>
        <taxon>Pseudomonadati</taxon>
        <taxon>Pseudomonadota</taxon>
        <taxon>Gammaproteobacteria</taxon>
        <taxon>Oceanospirillales</taxon>
        <taxon>Litorivicinaceae</taxon>
        <taxon>Litorivicinus</taxon>
    </lineage>
</organism>
<dbReference type="Gene3D" id="2.60.60.40">
    <property type="match status" value="1"/>
</dbReference>
<sequence length="826" mass="92159">MRYLGLIIVIALSGCNTVVERSNSPAPALTADDWLAGSDMPRMQDRAMSAADVASFLRRTGFEPSPDEIRPYVGQPRSALIRATLDNLTTRPVDGAPAWALTEPRYWGNESRTRVENDRFRSARDAEVGMMRQWWVQQMIQSPSPMAERMVMFWDNTFVVGYSGLNNRSHALWGHHQLLRTHAVGDYRQLLAGIVRDPAVLRYLDNTSNTKEAPNENLARELFELYSLGEGNYSERDIKQAALALTGWGETDRGGTRFQLKPWAMAGGSKAILGQRGHFDGDDLPALILDTPAAARYVVTGLYHEFISSQAAPAGAIDDFARAFRDTGYQIDQLLQVMLESAYFWDPSHQGMGVKSPAEFVVGTVRATQTDDVALVKLVAAIQAQGQNLLDPPDVSGYDGGIDWLAPEYLIERQRFAEFYQTEWHSPGSTPSAPQMMGTDSLRIMLGGEAYQGPPEFWVTINHDGGTWYSDEYSVAHARDTERLGRYQDKSNIEWAPYHVPIPDSLTGITRIGVRFIRDAAGNGGDRNLFVAGVDYQGRQRAASQGTQSPGCRGDSSGAKRNPGYLYCSGELSFEWAETGTSLAPDIAPIDGALNTREWVLGWMNDENDRWRSINFMFDGLEFEGREWAFFGFEYSISERGERQLQITGRDCIPECFERWPTKAWRDKAGVPSVSVPLRGLHQWSMEHYDGLSKADRALVKALIGLAPQAEQLLKRPREDRYPERTTFWLAELATFAEYANDRRWKTGDAVALVELSPKRDGDNQMGMGNMMAAAATRYRPASGVKTADQWQASAAQLGPIDWALATPTAVDEYAQLLVNSAYFLR</sequence>
<accession>A0A5Q2QAS4</accession>
<dbReference type="PROSITE" id="PS51257">
    <property type="entry name" value="PROKAR_LIPOPROTEIN"/>
    <property type="match status" value="1"/>
</dbReference>
<reference evidence="1 2" key="1">
    <citation type="submission" date="2019-11" db="EMBL/GenBank/DDBJ databases">
        <authorList>
            <person name="Khan S.A."/>
            <person name="Jeon C.O."/>
            <person name="Chun B.H."/>
        </authorList>
    </citation>
    <scope>NUCLEOTIDE SEQUENCE [LARGE SCALE GENOMIC DNA]</scope>
    <source>
        <strain evidence="1 2">IMCC 1097</strain>
    </source>
</reference>
<dbReference type="OrthoDB" id="9772295at2"/>
<dbReference type="Proteomes" id="UP000388235">
    <property type="component" value="Chromosome"/>
</dbReference>
<gene>
    <name evidence="1" type="ORF">GH975_00185</name>
</gene>